<evidence type="ECO:0000313" key="7">
    <source>
        <dbReference type="RefSeq" id="XP_022108077.1"/>
    </source>
</evidence>
<dbReference type="GO" id="GO:0005634">
    <property type="term" value="C:nucleus"/>
    <property type="evidence" value="ECO:0007669"/>
    <property type="project" value="UniProtKB-SubCell"/>
</dbReference>
<dbReference type="FunFam" id="3.10.450.50:FF:000006">
    <property type="entry name" value="NTF2-related export protein 2 isoform 1"/>
    <property type="match status" value="1"/>
</dbReference>
<dbReference type="PROSITE" id="PS50177">
    <property type="entry name" value="NTF2_DOMAIN"/>
    <property type="match status" value="1"/>
</dbReference>
<organism evidence="6 7">
    <name type="scientific">Acanthaster planci</name>
    <name type="common">Crown-of-thorns starfish</name>
    <dbReference type="NCBI Taxonomy" id="133434"/>
    <lineage>
        <taxon>Eukaryota</taxon>
        <taxon>Metazoa</taxon>
        <taxon>Echinodermata</taxon>
        <taxon>Eleutherozoa</taxon>
        <taxon>Asterozoa</taxon>
        <taxon>Asteroidea</taxon>
        <taxon>Valvatacea</taxon>
        <taxon>Valvatida</taxon>
        <taxon>Acanthasteridae</taxon>
        <taxon>Acanthaster</taxon>
    </lineage>
</organism>
<dbReference type="GO" id="GO:0015031">
    <property type="term" value="P:protein transport"/>
    <property type="evidence" value="ECO:0007669"/>
    <property type="project" value="UniProtKB-KW"/>
</dbReference>
<sequence length="144" mass="16478">MARFQFEVAKMSSADLKLQLEQAVLAGKEFHKLYYEKFDKRRNMLNKLYMDSATMVWNGNPLQGCEAILKFLDQLPTSEHTIDSLDCQPIPSVVTQGQTSLMVIVGGRVKFEGTKETFTFTENFMLTTQGGVWKIASDCFRYQE</sequence>
<dbReference type="Proteomes" id="UP000694845">
    <property type="component" value="Unplaced"/>
</dbReference>
<dbReference type="InterPro" id="IPR002075">
    <property type="entry name" value="NTF2_dom"/>
</dbReference>
<dbReference type="GeneID" id="110988649"/>
<name>A0A8B7ZSP5_ACAPL</name>
<dbReference type="RefSeq" id="XP_022108077.1">
    <property type="nucleotide sequence ID" value="XM_022252385.1"/>
</dbReference>
<dbReference type="OMA" id="HFTRLYY"/>
<dbReference type="GO" id="GO:0051028">
    <property type="term" value="P:mRNA transport"/>
    <property type="evidence" value="ECO:0007669"/>
    <property type="project" value="UniProtKB-UniRule"/>
</dbReference>
<evidence type="ECO:0000259" key="5">
    <source>
        <dbReference type="PROSITE" id="PS50177"/>
    </source>
</evidence>
<keyword evidence="1 4" id="KW-0813">Transport</keyword>
<dbReference type="CDD" id="cd00780">
    <property type="entry name" value="NTF2"/>
    <property type="match status" value="1"/>
</dbReference>
<accession>A0A8B7ZSP5</accession>
<proteinExistence type="predicted"/>
<keyword evidence="3 4" id="KW-0539">Nucleus</keyword>
<dbReference type="AlphaFoldDB" id="A0A8B7ZSP5"/>
<dbReference type="SUPFAM" id="SSF54427">
    <property type="entry name" value="NTF2-like"/>
    <property type="match status" value="1"/>
</dbReference>
<dbReference type="InterPro" id="IPR045875">
    <property type="entry name" value="NTF2"/>
</dbReference>
<dbReference type="GO" id="GO:0006913">
    <property type="term" value="P:nucleocytoplasmic transport"/>
    <property type="evidence" value="ECO:0007669"/>
    <property type="project" value="UniProtKB-UniRule"/>
</dbReference>
<dbReference type="GO" id="GO:0005737">
    <property type="term" value="C:cytoplasm"/>
    <property type="evidence" value="ECO:0007669"/>
    <property type="project" value="UniProtKB-SubCell"/>
</dbReference>
<evidence type="ECO:0000256" key="1">
    <source>
        <dbReference type="ARBA" id="ARBA00022448"/>
    </source>
</evidence>
<dbReference type="PANTHER" id="PTHR12612">
    <property type="entry name" value="NUCLEAR TRANSPORT FACTOR 2"/>
    <property type="match status" value="1"/>
</dbReference>
<evidence type="ECO:0000313" key="6">
    <source>
        <dbReference type="Proteomes" id="UP000694845"/>
    </source>
</evidence>
<dbReference type="OrthoDB" id="25408at2759"/>
<evidence type="ECO:0000256" key="2">
    <source>
        <dbReference type="ARBA" id="ARBA00022927"/>
    </source>
</evidence>
<keyword evidence="6" id="KW-1185">Reference proteome</keyword>
<comment type="function">
    <text evidence="4">Has a role in nuclear-cytoplasmic transport of proteins and mRNAs.</text>
</comment>
<dbReference type="InterPro" id="IPR018222">
    <property type="entry name" value="Nuclear_transport_factor_2_euk"/>
</dbReference>
<evidence type="ECO:0000256" key="3">
    <source>
        <dbReference type="ARBA" id="ARBA00023242"/>
    </source>
</evidence>
<evidence type="ECO:0000256" key="4">
    <source>
        <dbReference type="RuleBase" id="RU369002"/>
    </source>
</evidence>
<keyword evidence="2 4" id="KW-0653">Protein transport</keyword>
<dbReference type="KEGG" id="aplc:110988649"/>
<keyword evidence="4" id="KW-0963">Cytoplasm</keyword>
<feature type="domain" description="NTF2" evidence="5">
    <location>
        <begin position="26"/>
        <end position="142"/>
    </location>
</feature>
<gene>
    <name evidence="7" type="primary">LOC110988649</name>
</gene>
<reference evidence="7" key="1">
    <citation type="submission" date="2025-08" db="UniProtKB">
        <authorList>
            <consortium name="RefSeq"/>
        </authorList>
    </citation>
    <scope>IDENTIFICATION</scope>
</reference>
<dbReference type="Pfam" id="PF02136">
    <property type="entry name" value="NTF2"/>
    <property type="match status" value="1"/>
</dbReference>
<dbReference type="InterPro" id="IPR032710">
    <property type="entry name" value="NTF2-like_dom_sf"/>
</dbReference>
<dbReference type="Gene3D" id="3.10.450.50">
    <property type="match status" value="1"/>
</dbReference>
<comment type="subcellular location">
    <subcellularLocation>
        <location evidence="4">Cytoplasm</location>
    </subcellularLocation>
    <subcellularLocation>
        <location evidence="4">Nucleus</location>
    </subcellularLocation>
</comment>
<protein>
    <recommendedName>
        <fullName evidence="4">NTF2-related export protein</fullName>
    </recommendedName>
</protein>